<accession>A0A660KLP7</accession>
<dbReference type="InterPro" id="IPR036397">
    <property type="entry name" value="RNaseH_sf"/>
</dbReference>
<dbReference type="GO" id="GO:0003676">
    <property type="term" value="F:nucleic acid binding"/>
    <property type="evidence" value="ECO:0007669"/>
    <property type="project" value="InterPro"/>
</dbReference>
<dbReference type="AlphaFoldDB" id="A0A660KLP7"/>
<name>A0A660KLP7_9ROSI</name>
<evidence type="ECO:0000256" key="7">
    <source>
        <dbReference type="PROSITE-ProRule" id="PRU01343"/>
    </source>
</evidence>
<dbReference type="FunFam" id="3.30.420.10:FF:000068">
    <property type="entry name" value="Exonuclease domain-containing protein 1"/>
    <property type="match status" value="1"/>
</dbReference>
<evidence type="ECO:0000256" key="6">
    <source>
        <dbReference type="ARBA" id="ARBA00022839"/>
    </source>
</evidence>
<reference evidence="10 11" key="1">
    <citation type="submission" date="2019-06" db="EMBL/GenBank/DDBJ databases">
        <title>A chromosomal-level reference genome of Carpinus fangiana (Coryloideae, Betulaceae).</title>
        <authorList>
            <person name="Yang X."/>
            <person name="Wang Z."/>
            <person name="Zhang L."/>
            <person name="Hao G."/>
            <person name="Liu J."/>
            <person name="Yang Y."/>
        </authorList>
    </citation>
    <scope>NUCLEOTIDE SEQUENCE [LARGE SCALE GENOMIC DNA]</scope>
    <source>
        <strain evidence="10">Cfa_2016G</strain>
        <tissue evidence="10">Leaf</tissue>
    </source>
</reference>
<keyword evidence="3 7" id="KW-0863">Zinc-finger</keyword>
<dbReference type="InterPro" id="IPR012337">
    <property type="entry name" value="RNaseH-like_sf"/>
</dbReference>
<dbReference type="SMART" id="SM00479">
    <property type="entry name" value="EXOIII"/>
    <property type="match status" value="1"/>
</dbReference>
<dbReference type="InterPro" id="IPR051274">
    <property type="entry name" value="3-5_Exoribonuclease"/>
</dbReference>
<keyword evidence="4" id="KW-0378">Hydrolase</keyword>
<dbReference type="EMBL" id="CM017324">
    <property type="protein sequence ID" value="KAE8037292.1"/>
    <property type="molecule type" value="Genomic_DNA"/>
</dbReference>
<sequence length="422" mass="48747">MQKHSEAYMKCPKSKVHHNQQHNRNSMRNFPKSKDEISSYSGGRLVEPDSPFSSTSFVPPNEGYYRPMHQQDFYVWPAFHPNIQKPQQNQFYALESCFYPMKYEHNFPMDDGFGSVPFRMLSQSYQPDFQFQEFQYFVVIDFEATCDKEKKPYPQEIIEFPSVLVNSMTGQVEDCFQIYVRPTYNQLLSDFCRELTGIQQTQVDKGVLLSEALLMHDKWLEEKGIKNTKFAVVTWTNWDCRVMLESECQLKRIQKPPYFNRWINLKVPFQEVFGAVKCNLKEAVQLAGLVWEGRAHCGLDDAKNTARLLVDLMRRGFRYTITNSLACQSADCSLAVQQLPDHQSGFAQQSFGVKHPTLPFIQFHPTHVDHSKEQCMLCYCGVKSSKRMVGKPGPKLGSCFFGCGNWTATRGAQCSYFVWATA</sequence>
<dbReference type="GO" id="GO:0000175">
    <property type="term" value="F:3'-5'-RNA exonuclease activity"/>
    <property type="evidence" value="ECO:0007669"/>
    <property type="project" value="InterPro"/>
</dbReference>
<keyword evidence="11" id="KW-1185">Reference proteome</keyword>
<feature type="domain" description="GRF-type" evidence="9">
    <location>
        <begin position="378"/>
        <end position="422"/>
    </location>
</feature>
<protein>
    <recommendedName>
        <fullName evidence="9">GRF-type domain-containing protein</fullName>
    </recommendedName>
</protein>
<dbReference type="PANTHER" id="PTHR23044:SF69">
    <property type="entry name" value="3'-5' EXORIBONUCLEASE 1-LIKE"/>
    <property type="match status" value="1"/>
</dbReference>
<dbReference type="OrthoDB" id="448399at2759"/>
<dbReference type="CDD" id="cd06133">
    <property type="entry name" value="ERI-1_3'hExo_like"/>
    <property type="match status" value="1"/>
</dbReference>
<evidence type="ECO:0000256" key="8">
    <source>
        <dbReference type="SAM" id="MobiDB-lite"/>
    </source>
</evidence>
<evidence type="ECO:0000256" key="3">
    <source>
        <dbReference type="ARBA" id="ARBA00022771"/>
    </source>
</evidence>
<evidence type="ECO:0000256" key="4">
    <source>
        <dbReference type="ARBA" id="ARBA00022801"/>
    </source>
</evidence>
<evidence type="ECO:0000259" key="9">
    <source>
        <dbReference type="PROSITE" id="PS51999"/>
    </source>
</evidence>
<evidence type="ECO:0000313" key="11">
    <source>
        <dbReference type="Proteomes" id="UP000327013"/>
    </source>
</evidence>
<dbReference type="InterPro" id="IPR010666">
    <property type="entry name" value="Znf_GRF"/>
</dbReference>
<dbReference type="InterPro" id="IPR047201">
    <property type="entry name" value="ERI-1_3'hExo-like"/>
</dbReference>
<dbReference type="SUPFAM" id="SSF53098">
    <property type="entry name" value="Ribonuclease H-like"/>
    <property type="match status" value="1"/>
</dbReference>
<dbReference type="Pfam" id="PF00929">
    <property type="entry name" value="RNase_T"/>
    <property type="match status" value="1"/>
</dbReference>
<feature type="compositionally biased region" description="Basic residues" evidence="8">
    <location>
        <begin position="12"/>
        <end position="21"/>
    </location>
</feature>
<gene>
    <name evidence="10" type="ORF">FH972_009893</name>
</gene>
<dbReference type="PROSITE" id="PS51999">
    <property type="entry name" value="ZF_GRF"/>
    <property type="match status" value="1"/>
</dbReference>
<dbReference type="Proteomes" id="UP000327013">
    <property type="component" value="Chromosome 4"/>
</dbReference>
<keyword evidence="1" id="KW-0540">Nuclease</keyword>
<evidence type="ECO:0000256" key="5">
    <source>
        <dbReference type="ARBA" id="ARBA00022833"/>
    </source>
</evidence>
<dbReference type="Gene3D" id="3.30.420.10">
    <property type="entry name" value="Ribonuclease H-like superfamily/Ribonuclease H"/>
    <property type="match status" value="1"/>
</dbReference>
<dbReference type="GO" id="GO:0008270">
    <property type="term" value="F:zinc ion binding"/>
    <property type="evidence" value="ECO:0007669"/>
    <property type="project" value="UniProtKB-KW"/>
</dbReference>
<evidence type="ECO:0000256" key="1">
    <source>
        <dbReference type="ARBA" id="ARBA00022722"/>
    </source>
</evidence>
<evidence type="ECO:0000313" key="10">
    <source>
        <dbReference type="EMBL" id="KAE8037292.1"/>
    </source>
</evidence>
<proteinExistence type="predicted"/>
<dbReference type="PANTHER" id="PTHR23044">
    <property type="entry name" value="3'-5' EXONUCLEASE ERI1-RELATED"/>
    <property type="match status" value="1"/>
</dbReference>
<organism evidence="10 11">
    <name type="scientific">Carpinus fangiana</name>
    <dbReference type="NCBI Taxonomy" id="176857"/>
    <lineage>
        <taxon>Eukaryota</taxon>
        <taxon>Viridiplantae</taxon>
        <taxon>Streptophyta</taxon>
        <taxon>Embryophyta</taxon>
        <taxon>Tracheophyta</taxon>
        <taxon>Spermatophyta</taxon>
        <taxon>Magnoliopsida</taxon>
        <taxon>eudicotyledons</taxon>
        <taxon>Gunneridae</taxon>
        <taxon>Pentapetalae</taxon>
        <taxon>rosids</taxon>
        <taxon>fabids</taxon>
        <taxon>Fagales</taxon>
        <taxon>Betulaceae</taxon>
        <taxon>Carpinus</taxon>
    </lineage>
</organism>
<dbReference type="InterPro" id="IPR013520">
    <property type="entry name" value="Ribonucl_H"/>
</dbReference>
<feature type="region of interest" description="Disordered" evidence="8">
    <location>
        <begin position="1"/>
        <end position="53"/>
    </location>
</feature>
<keyword evidence="5" id="KW-0862">Zinc</keyword>
<keyword evidence="6" id="KW-0269">Exonuclease</keyword>
<keyword evidence="2" id="KW-0479">Metal-binding</keyword>
<evidence type="ECO:0000256" key="2">
    <source>
        <dbReference type="ARBA" id="ARBA00022723"/>
    </source>
</evidence>